<reference evidence="1 2" key="2">
    <citation type="submission" date="2018-11" db="EMBL/GenBank/DDBJ databases">
        <authorList>
            <consortium name="Pathogen Informatics"/>
        </authorList>
    </citation>
    <scope>NUCLEOTIDE SEQUENCE [LARGE SCALE GENOMIC DNA]</scope>
</reference>
<dbReference type="Proteomes" id="UP000050794">
    <property type="component" value="Unassembled WGS sequence"/>
</dbReference>
<dbReference type="WBParaSite" id="TCNE_0001972601-mRNA-1">
    <property type="protein sequence ID" value="TCNE_0001972601-mRNA-1"/>
    <property type="gene ID" value="TCNE_0001972601"/>
</dbReference>
<reference evidence="3" key="1">
    <citation type="submission" date="2016-06" db="UniProtKB">
        <authorList>
            <consortium name="WormBaseParasite"/>
        </authorList>
    </citation>
    <scope>IDENTIFICATION</scope>
</reference>
<accession>A0A183VG52</accession>
<organism evidence="2 3">
    <name type="scientific">Toxocara canis</name>
    <name type="common">Canine roundworm</name>
    <dbReference type="NCBI Taxonomy" id="6265"/>
    <lineage>
        <taxon>Eukaryota</taxon>
        <taxon>Metazoa</taxon>
        <taxon>Ecdysozoa</taxon>
        <taxon>Nematoda</taxon>
        <taxon>Chromadorea</taxon>
        <taxon>Rhabditida</taxon>
        <taxon>Spirurina</taxon>
        <taxon>Ascaridomorpha</taxon>
        <taxon>Ascaridoidea</taxon>
        <taxon>Toxocaridae</taxon>
        <taxon>Toxocara</taxon>
    </lineage>
</organism>
<proteinExistence type="predicted"/>
<evidence type="ECO:0000313" key="1">
    <source>
        <dbReference type="EMBL" id="VDM51043.1"/>
    </source>
</evidence>
<dbReference type="EMBL" id="UYWY01027385">
    <property type="protein sequence ID" value="VDM51043.1"/>
    <property type="molecule type" value="Genomic_DNA"/>
</dbReference>
<keyword evidence="2" id="KW-1185">Reference proteome</keyword>
<protein>
    <submittedName>
        <fullName evidence="3">Ras-GEF domain-containing protein</fullName>
    </submittedName>
</protein>
<gene>
    <name evidence="1" type="ORF">TCNE_LOCUS19722</name>
</gene>
<name>A0A183VG52_TOXCA</name>
<evidence type="ECO:0000313" key="3">
    <source>
        <dbReference type="WBParaSite" id="TCNE_0001972601-mRNA-1"/>
    </source>
</evidence>
<evidence type="ECO:0000313" key="2">
    <source>
        <dbReference type="Proteomes" id="UP000050794"/>
    </source>
</evidence>
<sequence length="90" mass="10346">MFLAHTTLRAATDKDDILQAAISYTSSSWPDIKHLRKLLKWSELEVYHRNRNVLTVEQGCLMFADRVTIPQTFCLKVLQACIAVIQELRA</sequence>
<dbReference type="AlphaFoldDB" id="A0A183VG52"/>